<reference evidence="3" key="2">
    <citation type="submission" date="2025-09" db="UniProtKB">
        <authorList>
            <consortium name="Ensembl"/>
        </authorList>
    </citation>
    <scope>IDENTIFICATION</scope>
</reference>
<feature type="compositionally biased region" description="Basic and acidic residues" evidence="1">
    <location>
        <begin position="539"/>
        <end position="552"/>
    </location>
</feature>
<feature type="region of interest" description="Disordered" evidence="1">
    <location>
        <begin position="1163"/>
        <end position="1185"/>
    </location>
</feature>
<dbReference type="Ensembl" id="ENSMMOT00000014227.1">
    <property type="protein sequence ID" value="ENSMMOP00000014000.1"/>
    <property type="gene ID" value="ENSMMOG00000010719.1"/>
</dbReference>
<feature type="region of interest" description="Disordered" evidence="1">
    <location>
        <begin position="271"/>
        <end position="314"/>
    </location>
</feature>
<feature type="region of interest" description="Disordered" evidence="1">
    <location>
        <begin position="370"/>
        <end position="391"/>
    </location>
</feature>
<dbReference type="InterPro" id="IPR032769">
    <property type="entry name" value="NCKAP5_C"/>
</dbReference>
<dbReference type="OMA" id="LCVTKTE"/>
<dbReference type="GO" id="GO:0001578">
    <property type="term" value="P:microtubule bundle formation"/>
    <property type="evidence" value="ECO:0007669"/>
    <property type="project" value="TreeGrafter"/>
</dbReference>
<feature type="domain" description="Nck-associated protein 5 C-terminal" evidence="2">
    <location>
        <begin position="1047"/>
        <end position="1110"/>
    </location>
</feature>
<feature type="region of interest" description="Disordered" evidence="1">
    <location>
        <begin position="1072"/>
        <end position="1100"/>
    </location>
</feature>
<proteinExistence type="predicted"/>
<accession>A0A3Q4B818</accession>
<feature type="compositionally biased region" description="Basic and acidic residues" evidence="1">
    <location>
        <begin position="1"/>
        <end position="11"/>
    </location>
</feature>
<dbReference type="GO" id="GO:0035371">
    <property type="term" value="C:microtubule plus-end"/>
    <property type="evidence" value="ECO:0007669"/>
    <property type="project" value="TreeGrafter"/>
</dbReference>
<evidence type="ECO:0000256" key="1">
    <source>
        <dbReference type="SAM" id="MobiDB-lite"/>
    </source>
</evidence>
<evidence type="ECO:0000259" key="2">
    <source>
        <dbReference type="Pfam" id="PF15246"/>
    </source>
</evidence>
<name>A0A3Q4B818_MOLML</name>
<dbReference type="GO" id="GO:0007019">
    <property type="term" value="P:microtubule depolymerization"/>
    <property type="evidence" value="ECO:0007669"/>
    <property type="project" value="TreeGrafter"/>
</dbReference>
<dbReference type="Proteomes" id="UP000261620">
    <property type="component" value="Unplaced"/>
</dbReference>
<feature type="compositionally biased region" description="Low complexity" evidence="1">
    <location>
        <begin position="1227"/>
        <end position="1243"/>
    </location>
</feature>
<evidence type="ECO:0000313" key="4">
    <source>
        <dbReference type="Proteomes" id="UP000261620"/>
    </source>
</evidence>
<dbReference type="Pfam" id="PF15246">
    <property type="entry name" value="NCKAP5"/>
    <property type="match status" value="2"/>
</dbReference>
<feature type="compositionally biased region" description="Basic and acidic residues" evidence="1">
    <location>
        <begin position="707"/>
        <end position="729"/>
    </location>
</feature>
<feature type="compositionally biased region" description="Polar residues" evidence="1">
    <location>
        <begin position="125"/>
        <end position="140"/>
    </location>
</feature>
<feature type="region of interest" description="Disordered" evidence="1">
    <location>
        <begin position="444"/>
        <end position="523"/>
    </location>
</feature>
<evidence type="ECO:0000313" key="3">
    <source>
        <dbReference type="Ensembl" id="ENSMMOP00000014000.1"/>
    </source>
</evidence>
<feature type="compositionally biased region" description="Acidic residues" evidence="1">
    <location>
        <begin position="12"/>
        <end position="25"/>
    </location>
</feature>
<feature type="region of interest" description="Disordered" evidence="1">
    <location>
        <begin position="1208"/>
        <end position="1243"/>
    </location>
</feature>
<feature type="region of interest" description="Disordered" evidence="1">
    <location>
        <begin position="125"/>
        <end position="149"/>
    </location>
</feature>
<dbReference type="STRING" id="94237.ENSMMOP00000014000"/>
<protein>
    <recommendedName>
        <fullName evidence="2">Nck-associated protein 5 C-terminal domain-containing protein</fullName>
    </recommendedName>
</protein>
<dbReference type="InterPro" id="IPR026163">
    <property type="entry name" value="Nckap5l"/>
</dbReference>
<feature type="region of interest" description="Disordered" evidence="1">
    <location>
        <begin position="1"/>
        <end position="25"/>
    </location>
</feature>
<organism evidence="3 4">
    <name type="scientific">Mola mola</name>
    <name type="common">Ocean sunfish</name>
    <name type="synonym">Tetraodon mola</name>
    <dbReference type="NCBI Taxonomy" id="94237"/>
    <lineage>
        <taxon>Eukaryota</taxon>
        <taxon>Metazoa</taxon>
        <taxon>Chordata</taxon>
        <taxon>Craniata</taxon>
        <taxon>Vertebrata</taxon>
        <taxon>Euteleostomi</taxon>
        <taxon>Actinopterygii</taxon>
        <taxon>Neopterygii</taxon>
        <taxon>Teleostei</taxon>
        <taxon>Neoteleostei</taxon>
        <taxon>Acanthomorphata</taxon>
        <taxon>Eupercaria</taxon>
        <taxon>Tetraodontiformes</taxon>
        <taxon>Molidae</taxon>
        <taxon>Mola</taxon>
    </lineage>
</organism>
<dbReference type="AlphaFoldDB" id="A0A3Q4B818"/>
<feature type="compositionally biased region" description="Basic and acidic residues" evidence="1">
    <location>
        <begin position="287"/>
        <end position="304"/>
    </location>
</feature>
<keyword evidence="4" id="KW-1185">Reference proteome</keyword>
<dbReference type="PANTHER" id="PTHR21740">
    <property type="entry name" value="NCK-ASSOCIATED PROTEIN 5"/>
    <property type="match status" value="1"/>
</dbReference>
<sequence>MSDETEQRVCDEDFGSDEEGDVESYLEDNSSELMDRLRELEAENSALMLANESQREAYERCLDEVANHVVQALLNQKDLREECIKLKMLVFDLERQNRALCELFQQKLPNQPAAHYQVPLPVMTSSRTSSPGNGYRTQHASPGPRGPAASMEALSPFFKKKAHILEVLRKMEETDPLKFHPSTTSLSFCDYSQVLMSTEAVLATADALPLQCKAPHTHCCCSCSDADTQQRVNGDGAMKCEGEKSCCLHCRGGPDSPPNPCNHVCSPAKAKSTPQSHMVPAAATSECHSKSRTVESKQSTKNEAHQQAAGTSTHSLITEAANQGSDRGELESCKTASEELTGFYPTSQISPRDVDTSDGVHNSLMLSSNAMSEEASAIPDRDSTDPEASSVRATAAINSPSKLLKFLKIPSIGDKSQASSSAVRLSPQLTRSSRIPCRTNNYEVYHSPVPTRRATTTERCRQPPTPPCRSESYPATHSAPTSPPQPEDVCSPPAKEISYSSLSAPKARAGSKMDAPSSSAQVSQRVPNYVNVCNISTSSREEEPTQGLEKRTALPSQTKANGGERKLVKSLPDSVLNPTPQQNHSSSSTSESTSDEEEDSDSPVWVNHHSLSNSAHSKAQGSVNFSQTREKQEQGSEAAQLPPPAKRGDSSSIPKRPAAAGARSQADSSHHAFKDRLAALGKLRSSEDLQVSLRPVDSLNEGTAAERPMELQKEEQRLSKYTDSLDGKPKGSGLKYPGSSQLYEQPVKSHLSGPPMVKQELCVTKTEGSKSKIGLPSPNADAPQAMRNSMKCPGSLNLAYNLKPGVIPHSSNSPNKIAPKSPSKPCQGPSVHRGGRPTEAPRYSSKSEERTRISGKGKKNPMYGDSLPPPPPRPPMSEGEKPPQPVPSLQSAIEQKVMKGIEENVLKLQEQDRGGQSSEVKQKASNGIASWFGLKKSKLPALSRKTDATKAKDEKKEWKINIPSVGRDSGKMASRCKEGVEGLNISTLMEKAEGLRRALEEERAYVERSGRGHSCEVVMDQAQGQLAVMYRGARCYFSKFLSGVFFLAGSGASTYTLDSGIGTFPLPDCSSGAAGRGPSKMRSGAERQSSASPGRANRRARTLDRELTSQEEGYVSHKQPIPTIQYAAEHETFTMISNLLCVSLHNGSQMTLCASFQSLKAGGPSSSRVLDPGSLPVPPQAGLSRRGKIRAPCVPEMSREAGLELLRERPEEALSPSRPQVLETPESLSDSLYDSLSSCGSQG</sequence>
<feature type="region of interest" description="Disordered" evidence="1">
    <location>
        <begin position="694"/>
        <end position="732"/>
    </location>
</feature>
<feature type="region of interest" description="Disordered" evidence="1">
    <location>
        <begin position="807"/>
        <end position="889"/>
    </location>
</feature>
<feature type="domain" description="Nck-associated protein 5 C-terminal" evidence="2">
    <location>
        <begin position="889"/>
        <end position="1033"/>
    </location>
</feature>
<feature type="region of interest" description="Disordered" evidence="1">
    <location>
        <begin position="765"/>
        <end position="789"/>
    </location>
</feature>
<dbReference type="PANTHER" id="PTHR21740:SF3">
    <property type="entry name" value="NCK-ASSOCIATED PROTEIN 5-LIKE"/>
    <property type="match status" value="1"/>
</dbReference>
<feature type="region of interest" description="Disordered" evidence="1">
    <location>
        <begin position="537"/>
        <end position="671"/>
    </location>
</feature>
<feature type="compositionally biased region" description="Polar residues" evidence="1">
    <location>
        <begin position="609"/>
        <end position="627"/>
    </location>
</feature>
<reference evidence="3" key="1">
    <citation type="submission" date="2025-08" db="UniProtKB">
        <authorList>
            <consortium name="Ensembl"/>
        </authorList>
    </citation>
    <scope>IDENTIFICATION</scope>
</reference>